<dbReference type="AlphaFoldDB" id="A0A0A8XAA4"/>
<dbReference type="RefSeq" id="WP_041966791.1">
    <property type="nucleotide sequence ID" value="NZ_BASE01000073.1"/>
</dbReference>
<feature type="transmembrane region" description="Helical" evidence="1">
    <location>
        <begin position="136"/>
        <end position="157"/>
    </location>
</feature>
<keyword evidence="1" id="KW-0472">Membrane</keyword>
<evidence type="ECO:0000256" key="1">
    <source>
        <dbReference type="SAM" id="Phobius"/>
    </source>
</evidence>
<name>A0A0A8XAA4_MESS1</name>
<feature type="transmembrane region" description="Helical" evidence="1">
    <location>
        <begin position="86"/>
        <end position="115"/>
    </location>
</feature>
<feature type="transmembrane region" description="Helical" evidence="1">
    <location>
        <begin position="380"/>
        <end position="397"/>
    </location>
</feature>
<feature type="transmembrane region" description="Helical" evidence="1">
    <location>
        <begin position="494"/>
        <end position="512"/>
    </location>
</feature>
<feature type="transmembrane region" description="Helical" evidence="1">
    <location>
        <begin position="264"/>
        <end position="285"/>
    </location>
</feature>
<accession>A0A0A8XAA4</accession>
<feature type="transmembrane region" description="Helical" evidence="1">
    <location>
        <begin position="163"/>
        <end position="192"/>
    </location>
</feature>
<comment type="caution">
    <text evidence="2">The sequence shown here is derived from an EMBL/GenBank/DDBJ whole genome shotgun (WGS) entry which is preliminary data.</text>
</comment>
<feature type="transmembrane region" description="Helical" evidence="1">
    <location>
        <begin position="518"/>
        <end position="536"/>
    </location>
</feature>
<organism evidence="2 3">
    <name type="scientific">Mesobacillus selenatarsenatis (strain DSM 18680 / JCM 14380 / FERM P-15431 / SF-1)</name>
    <dbReference type="NCBI Taxonomy" id="1321606"/>
    <lineage>
        <taxon>Bacteria</taxon>
        <taxon>Bacillati</taxon>
        <taxon>Bacillota</taxon>
        <taxon>Bacilli</taxon>
        <taxon>Bacillales</taxon>
        <taxon>Bacillaceae</taxon>
        <taxon>Mesobacillus</taxon>
    </lineage>
</organism>
<evidence type="ECO:0000313" key="2">
    <source>
        <dbReference type="EMBL" id="GAM15106.1"/>
    </source>
</evidence>
<dbReference type="Proteomes" id="UP000031014">
    <property type="component" value="Unassembled WGS sequence"/>
</dbReference>
<keyword evidence="1" id="KW-1133">Transmembrane helix</keyword>
<feature type="transmembrane region" description="Helical" evidence="1">
    <location>
        <begin position="427"/>
        <end position="449"/>
    </location>
</feature>
<feature type="transmembrane region" description="Helical" evidence="1">
    <location>
        <begin position="346"/>
        <end position="368"/>
    </location>
</feature>
<protein>
    <submittedName>
        <fullName evidence="2">Conserved protein</fullName>
    </submittedName>
</protein>
<gene>
    <name evidence="2" type="ORF">SAMD00020551_3262</name>
</gene>
<dbReference type="STRING" id="1321606.SAMD00020551_3262"/>
<keyword evidence="3" id="KW-1185">Reference proteome</keyword>
<proteinExistence type="predicted"/>
<sequence length="537" mass="61560">MDNFFVLRLLDVFKPLFLKMGVDYMTMRRILQVKLTMDQRRKPTVFNQSRKKKDKPEKNEFFKSLWMYGFFGLMLIPFLFLRDNYLFQVSILFSIFMFIIMTTLISDFSSVLLDLRDKSVLATKPVNSKTVSMAKLLHVTIYMLYITLATTLIPLLVSLFFKGILFTLLFLVSFALADIFIIAFTALLYLFILKYFDGEKLKDIINYVQIALTVGMMIGYQVVARSFELVNLDYTIDFAWWQLLLPPMWFGGLFDVLLGGGRSIGSMILTILAVLGPVISIIVYLKMIPDFERNLQKLSSQTGKKKASNKWKVFRSLHMLVSKDELPFFRFARIMMKNERDFKLKVYPSLGFAVVVPFVFMFNSYSIMSFEEFAASRSYLSMYSIMLVIPTSVIMLAHSGSHKGSWIYQVAPVKQLGLINKAALKAFLFQLFLPLFLLVSVMFSFLFGLRILDDLAAVLFAALIYTAVCFLAGGKELAFSQPFDAVQQSGDIKVFLLFLVIPVFVGLHFLALKLPFGVAGYAILMFAVNWGLWKMLK</sequence>
<reference evidence="2 3" key="1">
    <citation type="submission" date="2013-06" db="EMBL/GenBank/DDBJ databases">
        <title>Whole genome shotgun sequence of Bacillus selenatarsenatis SF-1.</title>
        <authorList>
            <person name="Kuroda M."/>
            <person name="Sei K."/>
            <person name="Yamashita M."/>
            <person name="Ike M."/>
        </authorList>
    </citation>
    <scope>NUCLEOTIDE SEQUENCE [LARGE SCALE GENOMIC DNA]</scope>
    <source>
        <strain evidence="2 3">SF-1</strain>
    </source>
</reference>
<dbReference type="EMBL" id="BASE01000073">
    <property type="protein sequence ID" value="GAM15106.1"/>
    <property type="molecule type" value="Genomic_DNA"/>
</dbReference>
<feature type="transmembrane region" description="Helical" evidence="1">
    <location>
        <begin position="61"/>
        <end position="80"/>
    </location>
</feature>
<keyword evidence="1" id="KW-0812">Transmembrane</keyword>
<feature type="transmembrane region" description="Helical" evidence="1">
    <location>
        <begin position="204"/>
        <end position="223"/>
    </location>
</feature>
<feature type="transmembrane region" description="Helical" evidence="1">
    <location>
        <begin position="455"/>
        <end position="473"/>
    </location>
</feature>
<dbReference type="OrthoDB" id="2659138at2"/>
<evidence type="ECO:0000313" key="3">
    <source>
        <dbReference type="Proteomes" id="UP000031014"/>
    </source>
</evidence>